<evidence type="ECO:0000313" key="2">
    <source>
        <dbReference type="Proteomes" id="UP000178367"/>
    </source>
</evidence>
<gene>
    <name evidence="1" type="ORF">A2227_00330</name>
</gene>
<protein>
    <submittedName>
        <fullName evidence="1">Uncharacterized protein</fullName>
    </submittedName>
</protein>
<dbReference type="Proteomes" id="UP000178367">
    <property type="component" value="Unassembled WGS sequence"/>
</dbReference>
<dbReference type="EMBL" id="MFGB01000020">
    <property type="protein sequence ID" value="OGF25644.1"/>
    <property type="molecule type" value="Genomic_DNA"/>
</dbReference>
<comment type="caution">
    <text evidence="1">The sequence shown here is derived from an EMBL/GenBank/DDBJ whole genome shotgun (WGS) entry which is preliminary data.</text>
</comment>
<sequence length="82" mass="8966">MKIIKKGREQKGWSKEYACTGKGNGGGGCGAVLLVSENDLYMTSRSDYSGDTEYFVTFKCPCCGVETDIEGVPSRIWSKLDL</sequence>
<proteinExistence type="predicted"/>
<evidence type="ECO:0000313" key="1">
    <source>
        <dbReference type="EMBL" id="OGF25644.1"/>
    </source>
</evidence>
<organism evidence="1 2">
    <name type="scientific">Candidatus Falkowbacteria bacterium RIFOXYA2_FULL_47_19</name>
    <dbReference type="NCBI Taxonomy" id="1797994"/>
    <lineage>
        <taxon>Bacteria</taxon>
        <taxon>Candidatus Falkowiibacteriota</taxon>
    </lineage>
</organism>
<name>A0A1F5SG46_9BACT</name>
<accession>A0A1F5SG46</accession>
<dbReference type="STRING" id="1797994.A2227_00330"/>
<reference evidence="1 2" key="1">
    <citation type="journal article" date="2016" name="Nat. Commun.">
        <title>Thousands of microbial genomes shed light on interconnected biogeochemical processes in an aquifer system.</title>
        <authorList>
            <person name="Anantharaman K."/>
            <person name="Brown C.T."/>
            <person name="Hug L.A."/>
            <person name="Sharon I."/>
            <person name="Castelle C.J."/>
            <person name="Probst A.J."/>
            <person name="Thomas B.C."/>
            <person name="Singh A."/>
            <person name="Wilkins M.J."/>
            <person name="Karaoz U."/>
            <person name="Brodie E.L."/>
            <person name="Williams K.H."/>
            <person name="Hubbard S.S."/>
            <person name="Banfield J.F."/>
        </authorList>
    </citation>
    <scope>NUCLEOTIDE SEQUENCE [LARGE SCALE GENOMIC DNA]</scope>
</reference>
<dbReference type="AlphaFoldDB" id="A0A1F5SG46"/>